<feature type="binding site" evidence="11">
    <location>
        <position position="397"/>
    </location>
    <ligand>
        <name>(2R)-2-phosphoglycerate</name>
        <dbReference type="ChEBI" id="CHEBI:58289"/>
    </ligand>
</feature>
<protein>
    <recommendedName>
        <fullName evidence="4 11">Enolase</fullName>
        <ecNumber evidence="3 11">4.2.1.11</ecNumber>
    </recommendedName>
    <alternativeName>
        <fullName evidence="11">2-phospho-D-glycerate hydro-lyase</fullName>
    </alternativeName>
    <alternativeName>
        <fullName evidence="11">2-phosphoglycerate dehydratase</fullName>
    </alternativeName>
</protein>
<dbReference type="PROSITE" id="PS00164">
    <property type="entry name" value="ENOLASE"/>
    <property type="match status" value="1"/>
</dbReference>
<dbReference type="GO" id="GO:0000287">
    <property type="term" value="F:magnesium ion binding"/>
    <property type="evidence" value="ECO:0007669"/>
    <property type="project" value="UniProtKB-UniRule"/>
</dbReference>
<dbReference type="Gene3D" id="3.20.20.120">
    <property type="entry name" value="Enolase-like C-terminal domain"/>
    <property type="match status" value="1"/>
</dbReference>
<evidence type="ECO:0000256" key="3">
    <source>
        <dbReference type="ARBA" id="ARBA00012058"/>
    </source>
</evidence>
<dbReference type="GO" id="GO:0004634">
    <property type="term" value="F:phosphopyruvate hydratase activity"/>
    <property type="evidence" value="ECO:0007669"/>
    <property type="project" value="UniProtKB-UniRule"/>
</dbReference>
<keyword evidence="8 11" id="KW-0460">Magnesium</keyword>
<comment type="pathway">
    <text evidence="1 11">Carbohydrate degradation; glycolysis; pyruvate from D-glyceraldehyde 3-phosphate: step 4/5.</text>
</comment>
<dbReference type="STRING" id="187101.VC03_01605"/>
<feature type="binding site" evidence="13">
    <location>
        <position position="170"/>
    </location>
    <ligand>
        <name>substrate</name>
    </ligand>
</feature>
<dbReference type="SFLD" id="SFLDG00178">
    <property type="entry name" value="enolase"/>
    <property type="match status" value="1"/>
</dbReference>
<dbReference type="EMBL" id="CP011280">
    <property type="protein sequence ID" value="AKC95262.1"/>
    <property type="molecule type" value="Genomic_DNA"/>
</dbReference>
<dbReference type="Pfam" id="PF00113">
    <property type="entry name" value="Enolase_C"/>
    <property type="match status" value="1"/>
</dbReference>
<gene>
    <name evidence="11 17" type="primary">eno</name>
    <name evidence="17" type="ORF">VC03_01605</name>
</gene>
<dbReference type="InterPro" id="IPR020811">
    <property type="entry name" value="Enolase_N"/>
</dbReference>
<comment type="function">
    <text evidence="11">Catalyzes the reversible conversion of 2-phosphoglycerate (2-PG) into phosphoenolpyruvate (PEP). It is essential for the degradation of carbohydrates via glycolysis.</text>
</comment>
<feature type="domain" description="Enolase C-terminal TIM barrel" evidence="15">
    <location>
        <begin position="145"/>
        <end position="434"/>
    </location>
</feature>
<sequence>MSNIKYQTVIEDIYAREILDSRGNPTVEVEVYLEGGAMGRASVPSGASTGVHEAVELRDGDKSRYLGKGTLKAVENVNTIIAENVIGMDALDQVAIDEAMIKLDGTPNKAKLGANAILGVSLAVAKAAANQLGLPLYRYLGGVNAKELPVPMMNILNGGAHADSAVDVQEFMIQPVGAKTYKEALRMGAEVFHHLGKLLKANGDSTNVGNEGGYAPSKINGTKGALDIISKAVKDAGYKLGKDITFALDVASSEFYDTKTKKYVFKREGGEKTAEEMVAWFEELCKEYPIVSIEDGLAEDDWEGFKLMTDKLGKKLQIVGDDLFVTNTERLAKGIEKGVANAILIKLNQIGTLTETLDAIEMAKKAGYTAVVSHRSGETEDDTIADVAVATNAGQIKTGSASRTDRIAKYNQLLRIEDDLAGQAIYKGLKAIYVIK</sequence>
<comment type="subcellular location">
    <subcellularLocation>
        <location evidence="11">Cytoplasm</location>
    </subcellularLocation>
    <subcellularLocation>
        <location evidence="11">Secreted</location>
    </subcellularLocation>
    <subcellularLocation>
        <location evidence="11">Cell surface</location>
    </subcellularLocation>
    <text evidence="11">Fractions of enolase are present in both the cytoplasm and on the cell surface.</text>
</comment>
<dbReference type="GO" id="GO:0000015">
    <property type="term" value="C:phosphopyruvate hydratase complex"/>
    <property type="evidence" value="ECO:0007669"/>
    <property type="project" value="InterPro"/>
</dbReference>
<keyword evidence="10 11" id="KW-0456">Lyase</keyword>
<feature type="binding site" evidence="11">
    <location>
        <position position="169"/>
    </location>
    <ligand>
        <name>(2R)-2-phosphoglycerate</name>
        <dbReference type="ChEBI" id="CHEBI:58289"/>
    </ligand>
</feature>
<accession>A0A0E3ZBR0</accession>
<feature type="binding site" evidence="11">
    <location>
        <position position="376"/>
    </location>
    <ligand>
        <name>(2R)-2-phosphoglycerate</name>
        <dbReference type="ChEBI" id="CHEBI:58289"/>
    </ligand>
</feature>
<dbReference type="SFLD" id="SFLDS00001">
    <property type="entry name" value="Enolase"/>
    <property type="match status" value="1"/>
</dbReference>
<evidence type="ECO:0000256" key="5">
    <source>
        <dbReference type="ARBA" id="ARBA00022490"/>
    </source>
</evidence>
<proteinExistence type="inferred from homology"/>
<evidence type="ECO:0000256" key="11">
    <source>
        <dbReference type="HAMAP-Rule" id="MF_00318"/>
    </source>
</evidence>
<dbReference type="SMART" id="SM01193">
    <property type="entry name" value="Enolase_N"/>
    <property type="match status" value="1"/>
</dbReference>
<evidence type="ECO:0000256" key="4">
    <source>
        <dbReference type="ARBA" id="ARBA00017068"/>
    </source>
</evidence>
<dbReference type="GO" id="GO:0005576">
    <property type="term" value="C:extracellular region"/>
    <property type="evidence" value="ECO:0007669"/>
    <property type="project" value="UniProtKB-SubCell"/>
</dbReference>
<keyword evidence="9 11" id="KW-0324">Glycolysis</keyword>
<dbReference type="RefSeq" id="WP_046328368.1">
    <property type="nucleotide sequence ID" value="NZ_CAUPIC010000001.1"/>
</dbReference>
<evidence type="ECO:0000256" key="1">
    <source>
        <dbReference type="ARBA" id="ARBA00005031"/>
    </source>
</evidence>
<dbReference type="SMART" id="SM01192">
    <property type="entry name" value="Enolase_C"/>
    <property type="match status" value="1"/>
</dbReference>
<dbReference type="InterPro" id="IPR036849">
    <property type="entry name" value="Enolase-like_C_sf"/>
</dbReference>
<keyword evidence="18" id="KW-1185">Reference proteome</keyword>
<keyword evidence="5 11" id="KW-0963">Cytoplasm</keyword>
<keyword evidence="6 11" id="KW-0964">Secreted</keyword>
<dbReference type="Pfam" id="PF03952">
    <property type="entry name" value="Enolase_N"/>
    <property type="match status" value="1"/>
</dbReference>
<dbReference type="SUPFAM" id="SSF54826">
    <property type="entry name" value="Enolase N-terminal domain-like"/>
    <property type="match status" value="1"/>
</dbReference>
<comment type="cofactor">
    <cofactor evidence="11">
        <name>Mg(2+)</name>
        <dbReference type="ChEBI" id="CHEBI:18420"/>
    </cofactor>
    <text evidence="11">Binds a second Mg(2+) ion via substrate during catalysis.</text>
</comment>
<dbReference type="InterPro" id="IPR029017">
    <property type="entry name" value="Enolase-like_N"/>
</dbReference>
<comment type="catalytic activity">
    <reaction evidence="11">
        <text>(2R)-2-phosphoglycerate = phosphoenolpyruvate + H2O</text>
        <dbReference type="Rhea" id="RHEA:10164"/>
        <dbReference type="ChEBI" id="CHEBI:15377"/>
        <dbReference type="ChEBI" id="CHEBI:58289"/>
        <dbReference type="ChEBI" id="CHEBI:58702"/>
        <dbReference type="EC" id="4.2.1.11"/>
    </reaction>
</comment>
<dbReference type="PANTHER" id="PTHR11902:SF1">
    <property type="entry name" value="ENOLASE"/>
    <property type="match status" value="1"/>
</dbReference>
<dbReference type="UniPathway" id="UPA00109">
    <property type="reaction ID" value="UER00187"/>
</dbReference>
<evidence type="ECO:0000256" key="14">
    <source>
        <dbReference type="PIRSR" id="PIRSR001400-3"/>
    </source>
</evidence>
<dbReference type="HAMAP" id="MF_00318">
    <property type="entry name" value="Enolase"/>
    <property type="match status" value="1"/>
</dbReference>
<feature type="binding site" evidence="11 14">
    <location>
        <position position="249"/>
    </location>
    <ligand>
        <name>Mg(2+)</name>
        <dbReference type="ChEBI" id="CHEBI:18420"/>
    </ligand>
</feature>
<feature type="binding site" evidence="11 14">
    <location>
        <position position="294"/>
    </location>
    <ligand>
        <name>Mg(2+)</name>
        <dbReference type="ChEBI" id="CHEBI:18420"/>
    </ligand>
</feature>
<feature type="binding site" evidence="13">
    <location>
        <position position="397"/>
    </location>
    <ligand>
        <name>substrate</name>
    </ligand>
</feature>
<dbReference type="SUPFAM" id="SSF51604">
    <property type="entry name" value="Enolase C-terminal domain-like"/>
    <property type="match status" value="1"/>
</dbReference>
<evidence type="ECO:0000256" key="10">
    <source>
        <dbReference type="ARBA" id="ARBA00023239"/>
    </source>
</evidence>
<dbReference type="HOGENOM" id="CLU_031223_2_1_0"/>
<feature type="binding site" evidence="13">
    <location>
        <begin position="373"/>
        <end position="376"/>
    </location>
    <ligand>
        <name>substrate</name>
    </ligand>
</feature>
<evidence type="ECO:0000313" key="18">
    <source>
        <dbReference type="Proteomes" id="UP000033103"/>
    </source>
</evidence>
<dbReference type="OrthoDB" id="9804716at2"/>
<dbReference type="InterPro" id="IPR000941">
    <property type="entry name" value="Enolase"/>
</dbReference>
<dbReference type="PRINTS" id="PR00148">
    <property type="entry name" value="ENOLASE"/>
</dbReference>
<feature type="binding site" evidence="11">
    <location>
        <position position="375"/>
    </location>
    <ligand>
        <name>(2R)-2-phosphoglycerate</name>
        <dbReference type="ChEBI" id="CHEBI:58289"/>
    </ligand>
</feature>
<organism evidence="17 18">
    <name type="scientific">Sneathia vaginalis</name>
    <dbReference type="NCBI Taxonomy" id="187101"/>
    <lineage>
        <taxon>Bacteria</taxon>
        <taxon>Fusobacteriati</taxon>
        <taxon>Fusobacteriota</taxon>
        <taxon>Fusobacteriia</taxon>
        <taxon>Fusobacteriales</taxon>
        <taxon>Leptotrichiaceae</taxon>
        <taxon>Sneathia</taxon>
    </lineage>
</organism>
<dbReference type="InterPro" id="IPR020810">
    <property type="entry name" value="Enolase_C"/>
</dbReference>
<evidence type="ECO:0000313" key="17">
    <source>
        <dbReference type="EMBL" id="AKC95262.1"/>
    </source>
</evidence>
<evidence type="ECO:0000256" key="7">
    <source>
        <dbReference type="ARBA" id="ARBA00022723"/>
    </source>
</evidence>
<dbReference type="FunFam" id="3.20.20.120:FF:000001">
    <property type="entry name" value="Enolase"/>
    <property type="match status" value="1"/>
</dbReference>
<evidence type="ECO:0000256" key="8">
    <source>
        <dbReference type="ARBA" id="ARBA00022842"/>
    </source>
</evidence>
<evidence type="ECO:0000256" key="6">
    <source>
        <dbReference type="ARBA" id="ARBA00022525"/>
    </source>
</evidence>
<dbReference type="CDD" id="cd03313">
    <property type="entry name" value="enolase"/>
    <property type="match status" value="1"/>
</dbReference>
<evidence type="ECO:0000256" key="12">
    <source>
        <dbReference type="PIRSR" id="PIRSR001400-1"/>
    </source>
</evidence>
<feature type="binding site" evidence="13">
    <location>
        <position position="161"/>
    </location>
    <ligand>
        <name>substrate</name>
    </ligand>
</feature>
<reference evidence="17 18" key="1">
    <citation type="journal article" date="2012" name="BMC Genomics">
        <title>Genomic sequence analysis and characterization of Sneathia amnii sp. nov.</title>
        <authorList>
            <consortium name="Vaginal Microbiome Consortium (additional members)"/>
            <person name="Harwich M.D.Jr."/>
            <person name="Serrano M.G."/>
            <person name="Fettweis J.M."/>
            <person name="Alves J.M."/>
            <person name="Reimers M.A."/>
            <person name="Buck G.A."/>
            <person name="Jefferson K.K."/>
        </authorList>
    </citation>
    <scope>NUCLEOTIDE SEQUENCE [LARGE SCALE GENOMIC DNA]</scope>
    <source>
        <strain evidence="17 18">SN35</strain>
    </source>
</reference>
<dbReference type="PANTHER" id="PTHR11902">
    <property type="entry name" value="ENOLASE"/>
    <property type="match status" value="1"/>
</dbReference>
<feature type="active site" description="Proton donor" evidence="11 12">
    <location>
        <position position="211"/>
    </location>
</feature>
<dbReference type="Proteomes" id="UP000033103">
    <property type="component" value="Chromosome"/>
</dbReference>
<dbReference type="InterPro" id="IPR020809">
    <property type="entry name" value="Enolase_CS"/>
</dbReference>
<dbReference type="EC" id="4.2.1.11" evidence="3 11"/>
<feature type="binding site" evidence="11">
    <location>
        <position position="346"/>
    </location>
    <ligand>
        <name>(2R)-2-phosphoglycerate</name>
        <dbReference type="ChEBI" id="CHEBI:58289"/>
    </ligand>
</feature>
<feature type="binding site" evidence="13">
    <location>
        <position position="321"/>
    </location>
    <ligand>
        <name>substrate</name>
    </ligand>
</feature>
<dbReference type="Gene3D" id="3.30.390.10">
    <property type="entry name" value="Enolase-like, N-terminal domain"/>
    <property type="match status" value="1"/>
</dbReference>
<dbReference type="NCBIfam" id="TIGR01060">
    <property type="entry name" value="eno"/>
    <property type="match status" value="1"/>
</dbReference>
<evidence type="ECO:0000259" key="16">
    <source>
        <dbReference type="SMART" id="SM01193"/>
    </source>
</evidence>
<feature type="binding site" evidence="11 14">
    <location>
        <position position="321"/>
    </location>
    <ligand>
        <name>Mg(2+)</name>
        <dbReference type="ChEBI" id="CHEBI:18420"/>
    </ligand>
</feature>
<evidence type="ECO:0000256" key="13">
    <source>
        <dbReference type="PIRSR" id="PIRSR001400-2"/>
    </source>
</evidence>
<dbReference type="SFLD" id="SFLDF00002">
    <property type="entry name" value="enolase"/>
    <property type="match status" value="1"/>
</dbReference>
<evidence type="ECO:0000259" key="15">
    <source>
        <dbReference type="SMART" id="SM01192"/>
    </source>
</evidence>
<dbReference type="PATRIC" id="fig|1069640.6.peg.303"/>
<comment type="similarity">
    <text evidence="2 11">Belongs to the enolase family.</text>
</comment>
<evidence type="ECO:0000256" key="2">
    <source>
        <dbReference type="ARBA" id="ARBA00009604"/>
    </source>
</evidence>
<dbReference type="GO" id="GO:0009986">
    <property type="term" value="C:cell surface"/>
    <property type="evidence" value="ECO:0007669"/>
    <property type="project" value="UniProtKB-SubCell"/>
</dbReference>
<dbReference type="AlphaFoldDB" id="A0A0E3ZBR0"/>
<dbReference type="GO" id="GO:0006096">
    <property type="term" value="P:glycolytic process"/>
    <property type="evidence" value="ECO:0007669"/>
    <property type="project" value="UniProtKB-UniRule"/>
</dbReference>
<name>A0A0E3ZBR0_9FUSO</name>
<dbReference type="KEGG" id="sns:VC03_01605"/>
<feature type="binding site" evidence="13">
    <location>
        <position position="294"/>
    </location>
    <ligand>
        <name>substrate</name>
    </ligand>
</feature>
<feature type="active site" description="Proton acceptor" evidence="11 12">
    <location>
        <position position="346"/>
    </location>
</feature>
<feature type="domain" description="Enolase N-terminal" evidence="16">
    <location>
        <begin position="10"/>
        <end position="140"/>
    </location>
</feature>
<dbReference type="PIRSF" id="PIRSF001400">
    <property type="entry name" value="Enolase"/>
    <property type="match status" value="1"/>
</dbReference>
<dbReference type="FunFam" id="3.30.390.10:FF:000001">
    <property type="entry name" value="Enolase"/>
    <property type="match status" value="1"/>
</dbReference>
<evidence type="ECO:0000256" key="9">
    <source>
        <dbReference type="ARBA" id="ARBA00023152"/>
    </source>
</evidence>
<comment type="cofactor">
    <cofactor evidence="14">
        <name>Mg(2+)</name>
        <dbReference type="ChEBI" id="CHEBI:18420"/>
    </cofactor>
    <text evidence="14">Mg(2+) is required for catalysis and for stabilizing the dimer.</text>
</comment>
<keyword evidence="7 11" id="KW-0479">Metal-binding</keyword>